<protein>
    <submittedName>
        <fullName evidence="1">Uncharacterized protein</fullName>
    </submittedName>
</protein>
<dbReference type="Proteomes" id="UP000251853">
    <property type="component" value="Unassembled WGS sequence"/>
</dbReference>
<name>A0A2X2UD86_9FIRM</name>
<dbReference type="EMBL" id="UAVW01000015">
    <property type="protein sequence ID" value="SQB14364.1"/>
    <property type="molecule type" value="Genomic_DNA"/>
</dbReference>
<proteinExistence type="predicted"/>
<evidence type="ECO:0000313" key="2">
    <source>
        <dbReference type="Proteomes" id="UP000251853"/>
    </source>
</evidence>
<accession>A0A2X2UD86</accession>
<reference evidence="1 2" key="1">
    <citation type="submission" date="2018-06" db="EMBL/GenBank/DDBJ databases">
        <authorList>
            <consortium name="Pathogen Informatics"/>
            <person name="Doyle S."/>
        </authorList>
    </citation>
    <scope>NUCLEOTIDE SEQUENCE [LARGE SCALE GENOMIC DNA]</scope>
    <source>
        <strain evidence="1 2">NCTC11224</strain>
    </source>
</reference>
<keyword evidence="2" id="KW-1185">Reference proteome</keyword>
<dbReference type="AlphaFoldDB" id="A0A2X2UD86"/>
<gene>
    <name evidence="1" type="ORF">NCTC11224_03408</name>
</gene>
<sequence length="39" mass="4694">MKYLSPYQRENFGLIMDVLLPTEEHGFLPRLEKEKRITT</sequence>
<evidence type="ECO:0000313" key="1">
    <source>
        <dbReference type="EMBL" id="SQB14364.1"/>
    </source>
</evidence>
<organism evidence="1 2">
    <name type="scientific">Enterocloster clostridioformis</name>
    <dbReference type="NCBI Taxonomy" id="1531"/>
    <lineage>
        <taxon>Bacteria</taxon>
        <taxon>Bacillati</taxon>
        <taxon>Bacillota</taxon>
        <taxon>Clostridia</taxon>
        <taxon>Lachnospirales</taxon>
        <taxon>Lachnospiraceae</taxon>
        <taxon>Enterocloster</taxon>
    </lineage>
</organism>